<dbReference type="Proteomes" id="UP000887566">
    <property type="component" value="Unplaced"/>
</dbReference>
<sequence>MIKTASRIARLLCISSPSTSTVRWECLSISRSMTFQALSSRSFLSVIGTRSLLQRRRSGSPCNYLSCMTYATSSSNEHQNAPSNDAAAAEKQTSRQKKEAERLERQAEREKKKLMKEAEQLARASRKARHQYNKLAAANGMPKPPPSIFSQYLRDFSKQSGKLSHADFMLQAQATWKQMDPDKKESLNKKYEDAYEAAKAIYDVELAQWHTKMIESGKKSILDEMAEFEAIFRPPKGN</sequence>
<dbReference type="Gene3D" id="1.10.30.10">
    <property type="entry name" value="High mobility group box domain"/>
    <property type="match status" value="1"/>
</dbReference>
<feature type="compositionally biased region" description="Basic and acidic residues" evidence="1">
    <location>
        <begin position="92"/>
        <end position="112"/>
    </location>
</feature>
<dbReference type="AlphaFoldDB" id="A0A914XNZ1"/>
<evidence type="ECO:0000313" key="2">
    <source>
        <dbReference type="Proteomes" id="UP000887566"/>
    </source>
</evidence>
<feature type="compositionally biased region" description="Polar residues" evidence="1">
    <location>
        <begin position="74"/>
        <end position="83"/>
    </location>
</feature>
<dbReference type="InterPro" id="IPR036910">
    <property type="entry name" value="HMG_box_dom_sf"/>
</dbReference>
<dbReference type="SUPFAM" id="SSF47095">
    <property type="entry name" value="HMG-box"/>
    <property type="match status" value="1"/>
</dbReference>
<evidence type="ECO:0000313" key="3">
    <source>
        <dbReference type="WBParaSite" id="PSAMB.scaffold943size38323.g9822.t2"/>
    </source>
</evidence>
<proteinExistence type="predicted"/>
<dbReference type="WBParaSite" id="PSAMB.scaffold943size38323.g9822.t2">
    <property type="protein sequence ID" value="PSAMB.scaffold943size38323.g9822.t2"/>
    <property type="gene ID" value="PSAMB.scaffold943size38323.g9822"/>
</dbReference>
<reference evidence="3" key="1">
    <citation type="submission" date="2022-11" db="UniProtKB">
        <authorList>
            <consortium name="WormBaseParasite"/>
        </authorList>
    </citation>
    <scope>IDENTIFICATION</scope>
</reference>
<protein>
    <submittedName>
        <fullName evidence="3">HMG box domain-containing protein</fullName>
    </submittedName>
</protein>
<evidence type="ECO:0000256" key="1">
    <source>
        <dbReference type="SAM" id="MobiDB-lite"/>
    </source>
</evidence>
<name>A0A914XNZ1_9BILA</name>
<accession>A0A914XNZ1</accession>
<organism evidence="2 3">
    <name type="scientific">Plectus sambesii</name>
    <dbReference type="NCBI Taxonomy" id="2011161"/>
    <lineage>
        <taxon>Eukaryota</taxon>
        <taxon>Metazoa</taxon>
        <taxon>Ecdysozoa</taxon>
        <taxon>Nematoda</taxon>
        <taxon>Chromadorea</taxon>
        <taxon>Plectida</taxon>
        <taxon>Plectina</taxon>
        <taxon>Plectoidea</taxon>
        <taxon>Plectidae</taxon>
        <taxon>Plectus</taxon>
    </lineage>
</organism>
<feature type="region of interest" description="Disordered" evidence="1">
    <location>
        <begin position="74"/>
        <end position="112"/>
    </location>
</feature>
<keyword evidence="2" id="KW-1185">Reference proteome</keyword>